<proteinExistence type="predicted"/>
<organism evidence="1 2">
    <name type="scientific">Alkaliphilus oremlandii (strain OhILAs)</name>
    <name type="common">Clostridium oremlandii (strain OhILAs)</name>
    <dbReference type="NCBI Taxonomy" id="350688"/>
    <lineage>
        <taxon>Bacteria</taxon>
        <taxon>Bacillati</taxon>
        <taxon>Bacillota</taxon>
        <taxon>Clostridia</taxon>
        <taxon>Peptostreptococcales</taxon>
        <taxon>Natronincolaceae</taxon>
        <taxon>Alkaliphilus</taxon>
    </lineage>
</organism>
<dbReference type="AlphaFoldDB" id="A8MIA1"/>
<dbReference type="InterPro" id="IPR009078">
    <property type="entry name" value="Ferritin-like_SF"/>
</dbReference>
<gene>
    <name evidence="1" type="ordered locus">Clos_1996</name>
</gene>
<dbReference type="Gene3D" id="1.20.1260.10">
    <property type="match status" value="1"/>
</dbReference>
<keyword evidence="2" id="KW-1185">Reference proteome</keyword>
<dbReference type="InterPro" id="IPR012347">
    <property type="entry name" value="Ferritin-like"/>
</dbReference>
<name>A8MIA1_ALKOO</name>
<dbReference type="CDD" id="cd00657">
    <property type="entry name" value="Ferritin_like"/>
    <property type="match status" value="1"/>
</dbReference>
<dbReference type="STRING" id="350688.Clos_1996"/>
<dbReference type="RefSeq" id="WP_012159843.1">
    <property type="nucleotide sequence ID" value="NC_009922.1"/>
</dbReference>
<dbReference type="HOGENOM" id="CLU_1631893_0_0_9"/>
<dbReference type="eggNOG" id="COG1633">
    <property type="taxonomic scope" value="Bacteria"/>
</dbReference>
<reference evidence="2" key="1">
    <citation type="submission" date="2007-10" db="EMBL/GenBank/DDBJ databases">
        <title>Complete genome of Alkaliphilus oremlandii OhILAs.</title>
        <authorList>
            <person name="Copeland A."/>
            <person name="Lucas S."/>
            <person name="Lapidus A."/>
            <person name="Barry K."/>
            <person name="Detter J.C."/>
            <person name="Glavina del Rio T."/>
            <person name="Hammon N."/>
            <person name="Israni S."/>
            <person name="Dalin E."/>
            <person name="Tice H."/>
            <person name="Pitluck S."/>
            <person name="Chain P."/>
            <person name="Malfatti S."/>
            <person name="Shin M."/>
            <person name="Vergez L."/>
            <person name="Schmutz J."/>
            <person name="Larimer F."/>
            <person name="Land M."/>
            <person name="Hauser L."/>
            <person name="Kyrpides N."/>
            <person name="Mikhailova N."/>
            <person name="Stolz J.F."/>
            <person name="Dawson A."/>
            <person name="Fisher E."/>
            <person name="Crable B."/>
            <person name="Perera E."/>
            <person name="Lisak J."/>
            <person name="Ranganathan M."/>
            <person name="Basu P."/>
            <person name="Richardson P."/>
        </authorList>
    </citation>
    <scope>NUCLEOTIDE SEQUENCE [LARGE SCALE GENOMIC DNA]</scope>
    <source>
        <strain evidence="2">OhILAs</strain>
    </source>
</reference>
<dbReference type="KEGG" id="aoe:Clos_1996"/>
<dbReference type="Proteomes" id="UP000000269">
    <property type="component" value="Chromosome"/>
</dbReference>
<accession>A8MIA1</accession>
<dbReference type="SUPFAM" id="SSF47240">
    <property type="entry name" value="Ferritin-like"/>
    <property type="match status" value="1"/>
</dbReference>
<evidence type="ECO:0000313" key="1">
    <source>
        <dbReference type="EMBL" id="ABW19533.1"/>
    </source>
</evidence>
<evidence type="ECO:0000313" key="2">
    <source>
        <dbReference type="Proteomes" id="UP000000269"/>
    </source>
</evidence>
<dbReference type="EMBL" id="CP000853">
    <property type="protein sequence ID" value="ABW19533.1"/>
    <property type="molecule type" value="Genomic_DNA"/>
</dbReference>
<sequence length="162" mass="19464">MYQSYNYYQNNKCSNNNYLNCGYNNNNYFQELIPRLEEYIQDELQDSAYYYALAEFAPTQRAKDLIMEFGMDEAKHAENFQRAYSMITGRYYMPQPLKPIVIEDYEEALKIRVIAETNDYEKYGKEYLMAPNKYLQDLFFNTRTDEAKHAMRIPILFEEEAD</sequence>
<protein>
    <submittedName>
        <fullName evidence="1">Uncharacterized protein</fullName>
    </submittedName>
</protein>